<dbReference type="InterPro" id="IPR040976">
    <property type="entry name" value="Pkinase_fungal"/>
</dbReference>
<proteinExistence type="predicted"/>
<reference evidence="2 3" key="1">
    <citation type="submission" date="2024-06" db="EMBL/GenBank/DDBJ databases">
        <authorList>
            <person name="Kraege A."/>
            <person name="Thomma B."/>
        </authorList>
    </citation>
    <scope>NUCLEOTIDE SEQUENCE [LARGE SCALE GENOMIC DNA]</scope>
</reference>
<keyword evidence="3" id="KW-1185">Reference proteome</keyword>
<accession>A0ABP1GAQ2</accession>
<feature type="domain" description="Fungal-type protein kinase" evidence="1">
    <location>
        <begin position="447"/>
        <end position="556"/>
    </location>
</feature>
<protein>
    <submittedName>
        <fullName evidence="2">G12127 protein</fullName>
    </submittedName>
</protein>
<organism evidence="2 3">
    <name type="scientific">Coccomyxa viridis</name>
    <dbReference type="NCBI Taxonomy" id="1274662"/>
    <lineage>
        <taxon>Eukaryota</taxon>
        <taxon>Viridiplantae</taxon>
        <taxon>Chlorophyta</taxon>
        <taxon>core chlorophytes</taxon>
        <taxon>Trebouxiophyceae</taxon>
        <taxon>Trebouxiophyceae incertae sedis</taxon>
        <taxon>Coccomyxaceae</taxon>
        <taxon>Coccomyxa</taxon>
    </lineage>
</organism>
<comment type="caution">
    <text evidence="2">The sequence shown here is derived from an EMBL/GenBank/DDBJ whole genome shotgun (WGS) entry which is preliminary data.</text>
</comment>
<dbReference type="Gene3D" id="1.10.510.10">
    <property type="entry name" value="Transferase(Phosphotransferase) domain 1"/>
    <property type="match status" value="1"/>
</dbReference>
<gene>
    <name evidence="2" type="primary">g12127</name>
    <name evidence="2" type="ORF">VP750_LOCUS10813</name>
</gene>
<dbReference type="SUPFAM" id="SSF56112">
    <property type="entry name" value="Protein kinase-like (PK-like)"/>
    <property type="match status" value="1"/>
</dbReference>
<evidence type="ECO:0000313" key="2">
    <source>
        <dbReference type="EMBL" id="CAL5228907.1"/>
    </source>
</evidence>
<dbReference type="Proteomes" id="UP001497392">
    <property type="component" value="Unassembled WGS sequence"/>
</dbReference>
<evidence type="ECO:0000313" key="3">
    <source>
        <dbReference type="Proteomes" id="UP001497392"/>
    </source>
</evidence>
<evidence type="ECO:0000259" key="1">
    <source>
        <dbReference type="Pfam" id="PF17667"/>
    </source>
</evidence>
<sequence>MALPSPSELDALRAAITALRPEIPGLAARFTDDHLRLLHKNYITDVMSLKCLNDQDLRGTGLPIGLAALLRPGPKEVATTNTSTRVDLSESRFVAIRTRLKSAREATSYIDVSEVGCSLPSMPTIQAEALARDLLPQPTTKQWAAFFEKAGMPGQPDSTNWVKPLSQKELEARQNRKMHGSLDYASTAPSGTFKAPGESVQLAVGWILRALESANVTRLSWRDTSRCGITNSTHKPTFAGFVEPAQVLTCVGVIVVVEDALRLTSQLDQALGRIFVAMEELFSAQPNRRRAFAVAVGMDSVDIVVASKTEYGVVTYQHGGKQELCLNRESLGLQLLVAAFTSSIEASGYETMAPPPHKPVSCEYVGQAVPLKYVDSDHVAGAYSTQVYQVNIRKHKNNFAFEPAILKISPSPVIRTEVLNLRRLSGRRLDDNCTKVVESGEVSENWSYLLLQPVGKQLSQDESIEMLVKLGRGLAQIVAMWHQKELIHRDLSASNVGLAPEGTALVWDFYTMTNVPLGSEESCPYIGDPLYMAISVQQGAAPTLSSELESIFYILLGHSSEDGVMHWQRSPWRETDSKFAAMLNNDTFRKKVLWRTRAELLPLVEALHNLFFPPASNSEGATGRLYSTNVSLEDFLRALASCQGHPGGQLMAIDSSAALK</sequence>
<dbReference type="InterPro" id="IPR011009">
    <property type="entry name" value="Kinase-like_dom_sf"/>
</dbReference>
<dbReference type="Pfam" id="PF17667">
    <property type="entry name" value="Pkinase_fungal"/>
    <property type="match status" value="1"/>
</dbReference>
<dbReference type="EMBL" id="CAXHTA020000019">
    <property type="protein sequence ID" value="CAL5228907.1"/>
    <property type="molecule type" value="Genomic_DNA"/>
</dbReference>
<name>A0ABP1GAQ2_9CHLO</name>